<accession>A0A4R8W6L6</accession>
<evidence type="ECO:0000256" key="5">
    <source>
        <dbReference type="ARBA" id="ARBA00023136"/>
    </source>
</evidence>
<evidence type="ECO:0000256" key="4">
    <source>
        <dbReference type="ARBA" id="ARBA00022989"/>
    </source>
</evidence>
<feature type="transmembrane region" description="Helical" evidence="6">
    <location>
        <begin position="295"/>
        <end position="319"/>
    </location>
</feature>
<dbReference type="AlphaFoldDB" id="A0A4R8W6L6"/>
<keyword evidence="4 6" id="KW-1133">Transmembrane helix</keyword>
<feature type="transmembrane region" description="Helical" evidence="6">
    <location>
        <begin position="61"/>
        <end position="82"/>
    </location>
</feature>
<dbReference type="Proteomes" id="UP000297643">
    <property type="component" value="Unassembled WGS sequence"/>
</dbReference>
<dbReference type="GO" id="GO:0005886">
    <property type="term" value="C:plasma membrane"/>
    <property type="evidence" value="ECO:0007669"/>
    <property type="project" value="UniProtKB-SubCell"/>
</dbReference>
<feature type="transmembrane region" description="Helical" evidence="6">
    <location>
        <begin position="410"/>
        <end position="428"/>
    </location>
</feature>
<keyword evidence="3 6" id="KW-0812">Transmembrane</keyword>
<feature type="transmembrane region" description="Helical" evidence="6">
    <location>
        <begin position="249"/>
        <end position="275"/>
    </location>
</feature>
<keyword evidence="5 6" id="KW-0472">Membrane</keyword>
<protein>
    <submittedName>
        <fullName evidence="7">APC family permease</fullName>
    </submittedName>
</protein>
<comment type="caution">
    <text evidence="7">The sequence shown here is derived from an EMBL/GenBank/DDBJ whole genome shotgun (WGS) entry which is preliminary data.</text>
</comment>
<evidence type="ECO:0000313" key="8">
    <source>
        <dbReference type="Proteomes" id="UP000297643"/>
    </source>
</evidence>
<evidence type="ECO:0000256" key="1">
    <source>
        <dbReference type="ARBA" id="ARBA00004651"/>
    </source>
</evidence>
<feature type="transmembrane region" description="Helical" evidence="6">
    <location>
        <begin position="440"/>
        <end position="459"/>
    </location>
</feature>
<dbReference type="GO" id="GO:0022857">
    <property type="term" value="F:transmembrane transporter activity"/>
    <property type="evidence" value="ECO:0007669"/>
    <property type="project" value="InterPro"/>
</dbReference>
<keyword evidence="8" id="KW-1185">Reference proteome</keyword>
<evidence type="ECO:0000256" key="3">
    <source>
        <dbReference type="ARBA" id="ARBA00022692"/>
    </source>
</evidence>
<gene>
    <name evidence="7" type="ORF">E3O32_10180</name>
</gene>
<feature type="transmembrane region" description="Helical" evidence="6">
    <location>
        <begin position="102"/>
        <end position="124"/>
    </location>
</feature>
<dbReference type="InterPro" id="IPR050367">
    <property type="entry name" value="APC_superfamily"/>
</dbReference>
<dbReference type="InterPro" id="IPR002293">
    <property type="entry name" value="AA/rel_permease1"/>
</dbReference>
<feature type="transmembrane region" description="Helical" evidence="6">
    <location>
        <begin position="215"/>
        <end position="237"/>
    </location>
</feature>
<dbReference type="RefSeq" id="WP_134509139.1">
    <property type="nucleotide sequence ID" value="NZ_SOFM01000027.1"/>
</dbReference>
<dbReference type="EMBL" id="SOFM01000027">
    <property type="protein sequence ID" value="TFC03655.1"/>
    <property type="molecule type" value="Genomic_DNA"/>
</dbReference>
<feature type="transmembrane region" description="Helical" evidence="6">
    <location>
        <begin position="349"/>
        <end position="369"/>
    </location>
</feature>
<dbReference type="Gene3D" id="1.20.1740.10">
    <property type="entry name" value="Amino acid/polyamine transporter I"/>
    <property type="match status" value="1"/>
</dbReference>
<comment type="subcellular location">
    <subcellularLocation>
        <location evidence="1">Cell membrane</location>
        <topology evidence="1">Multi-pass membrane protein</topology>
    </subcellularLocation>
</comment>
<dbReference type="PANTHER" id="PTHR42770:SF7">
    <property type="entry name" value="MEMBRANE PROTEIN"/>
    <property type="match status" value="1"/>
</dbReference>
<sequence length="482" mass="50780">MSTTARKEPASREGALVDAGLRRGIMSGPELAAQAIANIAPSAVIAFTAAAIYVGAGNGTVLSFVLATFVILAVGYCVAVFARRHASAGSLYTYVSKGLGPFGAYLAGVTLLIGCWGIAAGSLGGSVAYFNQFLNLIGVPVEGVFTQIVLTIVLGGLATLFTIRGIRLSARVSLVLELVSVTIILVLLVLALIWAGPAAWDPSQFTFQGVPFQGVAAGMVLGILGFVGFSSADALGREAKNPYVAIPRVIMWSAVGVGVLYVFAAYTQVVVLGTGLATSASPLEEIATTIGMPEWFAPVLTFGVGASFFAVVVSPLNVVGRIFYVMGKEGVVPATFGRTHERHLTPHRVLLVFGPAAVLLDVILLAFNVNAMNIVVWVDTYGTYGYMVAYALVAVACVIYTRRERMNNTLVWICAAIAVVGMVYVFIANVYPVPAYPLNVIPYIFLATMILAIAWYVHLAKNRPEVILSIGNTETDILEGAG</sequence>
<dbReference type="PIRSF" id="PIRSF006060">
    <property type="entry name" value="AA_transporter"/>
    <property type="match status" value="1"/>
</dbReference>
<reference evidence="7 8" key="1">
    <citation type="submission" date="2019-03" db="EMBL/GenBank/DDBJ databases">
        <title>Genomics of glacier-inhabiting Cryobacterium strains.</title>
        <authorList>
            <person name="Liu Q."/>
            <person name="Xin Y.-H."/>
        </authorList>
    </citation>
    <scope>NUCLEOTIDE SEQUENCE [LARGE SCALE GENOMIC DNA]</scope>
    <source>
        <strain evidence="7 8">RHLT2-21</strain>
    </source>
</reference>
<evidence type="ECO:0000256" key="2">
    <source>
        <dbReference type="ARBA" id="ARBA00022475"/>
    </source>
</evidence>
<feature type="transmembrane region" description="Helical" evidence="6">
    <location>
        <begin position="144"/>
        <end position="163"/>
    </location>
</feature>
<dbReference type="PANTHER" id="PTHR42770">
    <property type="entry name" value="AMINO ACID TRANSPORTER-RELATED"/>
    <property type="match status" value="1"/>
</dbReference>
<feature type="transmembrane region" description="Helical" evidence="6">
    <location>
        <begin position="31"/>
        <end position="55"/>
    </location>
</feature>
<evidence type="ECO:0000256" key="6">
    <source>
        <dbReference type="SAM" id="Phobius"/>
    </source>
</evidence>
<dbReference type="Pfam" id="PF13520">
    <property type="entry name" value="AA_permease_2"/>
    <property type="match status" value="1"/>
</dbReference>
<evidence type="ECO:0000313" key="7">
    <source>
        <dbReference type="EMBL" id="TFC03655.1"/>
    </source>
</evidence>
<feature type="transmembrane region" description="Helical" evidence="6">
    <location>
        <begin position="175"/>
        <end position="195"/>
    </location>
</feature>
<feature type="transmembrane region" description="Helical" evidence="6">
    <location>
        <begin position="381"/>
        <end position="401"/>
    </location>
</feature>
<proteinExistence type="predicted"/>
<organism evidence="7 8">
    <name type="scientific">Cryobacterium mannosilyticum</name>
    <dbReference type="NCBI Taxonomy" id="1259190"/>
    <lineage>
        <taxon>Bacteria</taxon>
        <taxon>Bacillati</taxon>
        <taxon>Actinomycetota</taxon>
        <taxon>Actinomycetes</taxon>
        <taxon>Micrococcales</taxon>
        <taxon>Microbacteriaceae</taxon>
        <taxon>Cryobacterium</taxon>
    </lineage>
</organism>
<keyword evidence="2" id="KW-1003">Cell membrane</keyword>
<name>A0A4R8W6L6_9MICO</name>